<dbReference type="EMBL" id="QRVK01000015">
    <property type="protein sequence ID" value="RGS42805.1"/>
    <property type="molecule type" value="Genomic_DNA"/>
</dbReference>
<dbReference type="NCBIfam" id="TIGR00904">
    <property type="entry name" value="mreB"/>
    <property type="match status" value="1"/>
</dbReference>
<comment type="function">
    <text evidence="6">Forms membrane-associated dynamic filaments that are essential for cell shape determination. Acts by regulating cell wall synthesis and cell elongation, and thus cell shape. A feedback loop between cell geometry and MreB localization may maintain elongated cell shape by targeting cell wall growth to regions of negative cell wall curvature.</text>
</comment>
<evidence type="ECO:0000313" key="7">
    <source>
        <dbReference type="EMBL" id="RGS42805.1"/>
    </source>
</evidence>
<dbReference type="NCBIfam" id="NF010539">
    <property type="entry name" value="PRK13927.1"/>
    <property type="match status" value="1"/>
</dbReference>
<comment type="subcellular location">
    <subcellularLocation>
        <location evidence="6">Cytoplasm</location>
    </subcellularLocation>
    <text evidence="6">Membrane-associated.</text>
</comment>
<dbReference type="PANTHER" id="PTHR42749:SF1">
    <property type="entry name" value="CELL SHAPE-DETERMINING PROTEIN MREB"/>
    <property type="match status" value="1"/>
</dbReference>
<keyword evidence="1 6" id="KW-0963">Cytoplasm</keyword>
<gene>
    <name evidence="6" type="primary">mreB</name>
    <name evidence="7" type="ORF">DWX94_07355</name>
</gene>
<comment type="caution">
    <text evidence="6">Lacks conserved residue(s) required for the propagation of feature annotation.</text>
</comment>
<dbReference type="HAMAP" id="MF_02207">
    <property type="entry name" value="MreB"/>
    <property type="match status" value="1"/>
</dbReference>
<protein>
    <recommendedName>
        <fullName evidence="6">Cell shape-determining protein MreB</fullName>
    </recommendedName>
</protein>
<keyword evidence="4 6" id="KW-0133">Cell shape</keyword>
<comment type="caution">
    <text evidence="7">The sequence shown here is derived from an EMBL/GenBank/DDBJ whole genome shotgun (WGS) entry which is preliminary data.</text>
</comment>
<feature type="binding site" evidence="6">
    <location>
        <begin position="157"/>
        <end position="159"/>
    </location>
    <ligand>
        <name>ATP</name>
        <dbReference type="ChEBI" id="CHEBI:30616"/>
    </ligand>
</feature>
<feature type="binding site" evidence="6">
    <location>
        <begin position="285"/>
        <end position="288"/>
    </location>
    <ligand>
        <name>ATP</name>
        <dbReference type="ChEBI" id="CHEBI:30616"/>
    </ligand>
</feature>
<dbReference type="GO" id="GO:0008360">
    <property type="term" value="P:regulation of cell shape"/>
    <property type="evidence" value="ECO:0007669"/>
    <property type="project" value="UniProtKB-UniRule"/>
</dbReference>
<dbReference type="InterPro" id="IPR043129">
    <property type="entry name" value="ATPase_NBD"/>
</dbReference>
<dbReference type="Pfam" id="PF06723">
    <property type="entry name" value="MreB_Mbl"/>
    <property type="match status" value="1"/>
</dbReference>
<proteinExistence type="inferred from homology"/>
<dbReference type="OrthoDB" id="9768127at2"/>
<dbReference type="SUPFAM" id="SSF53067">
    <property type="entry name" value="Actin-like ATPase domain"/>
    <property type="match status" value="2"/>
</dbReference>
<dbReference type="GO" id="GO:0005524">
    <property type="term" value="F:ATP binding"/>
    <property type="evidence" value="ECO:0007669"/>
    <property type="project" value="UniProtKB-KW"/>
</dbReference>
<evidence type="ECO:0000313" key="8">
    <source>
        <dbReference type="Proteomes" id="UP000283295"/>
    </source>
</evidence>
<dbReference type="InterPro" id="IPR004753">
    <property type="entry name" value="MreB"/>
</dbReference>
<accession>A0A412IRS7</accession>
<dbReference type="PRINTS" id="PR01652">
    <property type="entry name" value="SHAPEPROTEIN"/>
</dbReference>
<dbReference type="InterPro" id="IPR056546">
    <property type="entry name" value="MreB_MamK-like"/>
</dbReference>
<dbReference type="Proteomes" id="UP000283295">
    <property type="component" value="Unassembled WGS sequence"/>
</dbReference>
<comment type="subunit">
    <text evidence="6">Forms polymers.</text>
</comment>
<dbReference type="RefSeq" id="WP_004852944.1">
    <property type="nucleotide sequence ID" value="NZ_CABIWG010000001.1"/>
</dbReference>
<organism evidence="7 8">
    <name type="scientific">Coprococcus eutactus</name>
    <dbReference type="NCBI Taxonomy" id="33043"/>
    <lineage>
        <taxon>Bacteria</taxon>
        <taxon>Bacillati</taxon>
        <taxon>Bacillota</taxon>
        <taxon>Clostridia</taxon>
        <taxon>Lachnospirales</taxon>
        <taxon>Lachnospiraceae</taxon>
        <taxon>Coprococcus</taxon>
    </lineage>
</organism>
<sequence length="330" mass="34914">MLSTDIGVDLGTSNVLISVRGKGVVVNQPSVVAYEVSTKKVIAIGIKAKKMIGKTPENIDVVRPLNKGVISDYTIAEIMLKAFIRSAMEKRSGVGRPRICVCVPSGVTEVQRRAVEEAVYKTGAKTVYVMEEPLAAAVGANVDIHEAKGSMVVDIGGGTTDIAVISLGGAVESSSIKYAGDDFDNALVRYVRRKYNLLIGDQSAEKAKIAIGSVIEREDDIEYVIKGRDLIKGLPKAVTITANETVAAFEETTNHILGAIHNVLETAPPELVADIAVSGIVLTGGGSLIYGMDTLIKERTGIEAYVSEKALEAVALGAGMSVVINEKKDE</sequence>
<dbReference type="CDD" id="cd10225">
    <property type="entry name" value="ASKHA_NBD_MreB-like"/>
    <property type="match status" value="1"/>
</dbReference>
<dbReference type="GeneID" id="92832269"/>
<dbReference type="AlphaFoldDB" id="A0A412IRS7"/>
<dbReference type="PANTHER" id="PTHR42749">
    <property type="entry name" value="CELL SHAPE-DETERMINING PROTEIN MREB"/>
    <property type="match status" value="1"/>
</dbReference>
<dbReference type="GO" id="GO:0005737">
    <property type="term" value="C:cytoplasm"/>
    <property type="evidence" value="ECO:0007669"/>
    <property type="project" value="UniProtKB-SubCell"/>
</dbReference>
<evidence type="ECO:0000256" key="3">
    <source>
        <dbReference type="ARBA" id="ARBA00022840"/>
    </source>
</evidence>
<reference evidence="7 8" key="1">
    <citation type="submission" date="2018-08" db="EMBL/GenBank/DDBJ databases">
        <title>A genome reference for cultivated species of the human gut microbiota.</title>
        <authorList>
            <person name="Zou Y."/>
            <person name="Xue W."/>
            <person name="Luo G."/>
        </authorList>
    </citation>
    <scope>NUCLEOTIDE SEQUENCE [LARGE SCALE GENOMIC DNA]</scope>
    <source>
        <strain evidence="7 8">AF22-21</strain>
    </source>
</reference>
<dbReference type="Gene3D" id="3.30.420.40">
    <property type="match status" value="3"/>
</dbReference>
<dbReference type="GO" id="GO:0000902">
    <property type="term" value="P:cell morphogenesis"/>
    <property type="evidence" value="ECO:0007669"/>
    <property type="project" value="InterPro"/>
</dbReference>
<name>A0A412IRS7_9FIRM</name>
<evidence type="ECO:0000256" key="5">
    <source>
        <dbReference type="ARBA" id="ARBA00023458"/>
    </source>
</evidence>
<keyword evidence="2 6" id="KW-0547">Nucleotide-binding</keyword>
<evidence type="ECO:0000256" key="6">
    <source>
        <dbReference type="HAMAP-Rule" id="MF_02207"/>
    </source>
</evidence>
<comment type="similarity">
    <text evidence="5 6">Belongs to the FtsA/MreB family.</text>
</comment>
<evidence type="ECO:0000256" key="4">
    <source>
        <dbReference type="ARBA" id="ARBA00022960"/>
    </source>
</evidence>
<evidence type="ECO:0000256" key="1">
    <source>
        <dbReference type="ARBA" id="ARBA00022490"/>
    </source>
</evidence>
<evidence type="ECO:0000256" key="2">
    <source>
        <dbReference type="ARBA" id="ARBA00022741"/>
    </source>
</evidence>
<keyword evidence="3 6" id="KW-0067">ATP-binding</keyword>